<keyword evidence="2" id="KW-1185">Reference proteome</keyword>
<dbReference type="CDD" id="cd07067">
    <property type="entry name" value="HP_PGM_like"/>
    <property type="match status" value="1"/>
</dbReference>
<sequence>MKLLGLLRHAKSDWDDLSLRDFDRGLNNRGRKGAALMGAHISALGLPWQRIIASPAERVRCTLEASGLGLPVSWCDNAYMADADTLLELLRSQGGKDEALLLAAHNPGLQELALKLVPPEGENALFDEVMAKFPTAALAVFELDTADWAGITPGCGRLTHFVRPRDLDPALGPQGRD</sequence>
<name>A0ABV7E853_9SPHN</name>
<dbReference type="PANTHER" id="PTHR47623">
    <property type="entry name" value="OS09G0287300 PROTEIN"/>
    <property type="match status" value="1"/>
</dbReference>
<dbReference type="Proteomes" id="UP001595456">
    <property type="component" value="Unassembled WGS sequence"/>
</dbReference>
<dbReference type="EMBL" id="JBHRST010000010">
    <property type="protein sequence ID" value="MFC3097802.1"/>
    <property type="molecule type" value="Genomic_DNA"/>
</dbReference>
<accession>A0ABV7E853</accession>
<dbReference type="InterPro" id="IPR013078">
    <property type="entry name" value="His_Pase_superF_clade-1"/>
</dbReference>
<proteinExistence type="predicted"/>
<evidence type="ECO:0000313" key="1">
    <source>
        <dbReference type="EMBL" id="MFC3097802.1"/>
    </source>
</evidence>
<comment type="caution">
    <text evidence="1">The sequence shown here is derived from an EMBL/GenBank/DDBJ whole genome shotgun (WGS) entry which is preliminary data.</text>
</comment>
<dbReference type="SUPFAM" id="SSF53254">
    <property type="entry name" value="Phosphoglycerate mutase-like"/>
    <property type="match status" value="1"/>
</dbReference>
<dbReference type="InterPro" id="IPR029033">
    <property type="entry name" value="His_PPase_superfam"/>
</dbReference>
<organism evidence="1 2">
    <name type="scientific">Alteraurantiacibacter palmitatis</name>
    <dbReference type="NCBI Taxonomy" id="2054628"/>
    <lineage>
        <taxon>Bacteria</taxon>
        <taxon>Pseudomonadati</taxon>
        <taxon>Pseudomonadota</taxon>
        <taxon>Alphaproteobacteria</taxon>
        <taxon>Sphingomonadales</taxon>
        <taxon>Erythrobacteraceae</taxon>
        <taxon>Alteraurantiacibacter</taxon>
    </lineage>
</organism>
<dbReference type="Pfam" id="PF00300">
    <property type="entry name" value="His_Phos_1"/>
    <property type="match status" value="1"/>
</dbReference>
<dbReference type="Gene3D" id="3.40.50.1240">
    <property type="entry name" value="Phosphoglycerate mutase-like"/>
    <property type="match status" value="1"/>
</dbReference>
<dbReference type="RefSeq" id="WP_336926837.1">
    <property type="nucleotide sequence ID" value="NZ_JBANRO010000009.1"/>
</dbReference>
<reference evidence="2" key="1">
    <citation type="journal article" date="2019" name="Int. J. Syst. Evol. Microbiol.">
        <title>The Global Catalogue of Microorganisms (GCM) 10K type strain sequencing project: providing services to taxonomists for standard genome sequencing and annotation.</title>
        <authorList>
            <consortium name="The Broad Institute Genomics Platform"/>
            <consortium name="The Broad Institute Genome Sequencing Center for Infectious Disease"/>
            <person name="Wu L."/>
            <person name="Ma J."/>
        </authorList>
    </citation>
    <scope>NUCLEOTIDE SEQUENCE [LARGE SCALE GENOMIC DNA]</scope>
    <source>
        <strain evidence="2">KCTC 52607</strain>
    </source>
</reference>
<evidence type="ECO:0000313" key="2">
    <source>
        <dbReference type="Proteomes" id="UP001595456"/>
    </source>
</evidence>
<dbReference type="PANTHER" id="PTHR47623:SF1">
    <property type="entry name" value="OS09G0287300 PROTEIN"/>
    <property type="match status" value="1"/>
</dbReference>
<gene>
    <name evidence="1" type="ORF">ACFODU_08305</name>
</gene>
<protein>
    <submittedName>
        <fullName evidence="1">SixA phosphatase family protein</fullName>
    </submittedName>
</protein>